<keyword evidence="2" id="KW-0812">Transmembrane</keyword>
<dbReference type="OrthoDB" id="4185821at2759"/>
<feature type="compositionally biased region" description="Acidic residues" evidence="1">
    <location>
        <begin position="114"/>
        <end position="149"/>
    </location>
</feature>
<sequence>METEGKLKVLRRRRAMGMGIGQESVNTARSRSRLETAEAIPRDGVEDDKVKRRNDIRRRQAHKFTSYFAYLEAKREMKNAAVSGDREYRPPPGIAADESCNSCMIHQRKRQNIPDDELETDDPNDDKSEDTEDSDSDESADGEDTDSEDELRQNQTGSPTSLPTGSSRTITARTGFETLATSSPTSIPTSLPLSPEFKPASGLANHPAHIAVLVVGVLVGISIIAFLTACFFIRKKKRGSSDGGFYSKYLPFAQRTKGEGGIWPTTAFDREKDIKDWSSETTQTQDQWDFKSSFAKPFAKPESRNRHSRGSRRSMIRQAIHAALGSHPLRAKSTVSNDASSARTLVERDDPAQEVVQVPRASHLAANSETASLHPLESPLQTPRSQVPASAGRRGTRNPRSKFSWSTASRSATRTSLTPSTRTTQVNNTDARTEFTEDSEPPRFRTTTSWIVNQQFKKQRDPFSPKKPPVDLESLPSALPSRPPTAVFERTEAQRQLIAMMNRKPHAM</sequence>
<keyword evidence="2" id="KW-0472">Membrane</keyword>
<feature type="compositionally biased region" description="Basic residues" evidence="1">
    <location>
        <begin position="306"/>
        <end position="315"/>
    </location>
</feature>
<dbReference type="Proteomes" id="UP000224634">
    <property type="component" value="Unassembled WGS sequence"/>
</dbReference>
<feature type="region of interest" description="Disordered" evidence="1">
    <location>
        <begin position="107"/>
        <end position="169"/>
    </location>
</feature>
<feature type="compositionally biased region" description="Low complexity" evidence="1">
    <location>
        <begin position="404"/>
        <end position="424"/>
    </location>
</feature>
<keyword evidence="4" id="KW-1185">Reference proteome</keyword>
<feature type="compositionally biased region" description="Low complexity" evidence="1">
    <location>
        <begin position="156"/>
        <end position="169"/>
    </location>
</feature>
<feature type="compositionally biased region" description="Basic and acidic residues" evidence="1">
    <location>
        <begin position="431"/>
        <end position="443"/>
    </location>
</feature>
<dbReference type="AlphaFoldDB" id="A0A2B7Y101"/>
<accession>A0A2B7Y101</accession>
<name>A0A2B7Y101_POLH7</name>
<feature type="region of interest" description="Disordered" evidence="1">
    <location>
        <begin position="456"/>
        <end position="485"/>
    </location>
</feature>
<feature type="region of interest" description="Disordered" evidence="1">
    <location>
        <begin position="277"/>
        <end position="443"/>
    </location>
</feature>
<dbReference type="EMBL" id="PDNA01000093">
    <property type="protein sequence ID" value="PGH14478.1"/>
    <property type="molecule type" value="Genomic_DNA"/>
</dbReference>
<evidence type="ECO:0000256" key="2">
    <source>
        <dbReference type="SAM" id="Phobius"/>
    </source>
</evidence>
<comment type="caution">
    <text evidence="3">The sequence shown here is derived from an EMBL/GenBank/DDBJ whole genome shotgun (WGS) entry which is preliminary data.</text>
</comment>
<proteinExistence type="predicted"/>
<gene>
    <name evidence="3" type="ORF">AJ80_05923</name>
</gene>
<keyword evidence="2" id="KW-1133">Transmembrane helix</keyword>
<dbReference type="STRING" id="1447883.A0A2B7Y101"/>
<feature type="compositionally biased region" description="Polar residues" evidence="1">
    <location>
        <begin position="333"/>
        <end position="343"/>
    </location>
</feature>
<feature type="compositionally biased region" description="Basic and acidic residues" evidence="1">
    <location>
        <begin position="458"/>
        <end position="470"/>
    </location>
</feature>
<organism evidence="3 4">
    <name type="scientific">Polytolypa hystricis (strain UAMH7299)</name>
    <dbReference type="NCBI Taxonomy" id="1447883"/>
    <lineage>
        <taxon>Eukaryota</taxon>
        <taxon>Fungi</taxon>
        <taxon>Dikarya</taxon>
        <taxon>Ascomycota</taxon>
        <taxon>Pezizomycotina</taxon>
        <taxon>Eurotiomycetes</taxon>
        <taxon>Eurotiomycetidae</taxon>
        <taxon>Onygenales</taxon>
        <taxon>Onygenales incertae sedis</taxon>
        <taxon>Polytolypa</taxon>
    </lineage>
</organism>
<feature type="transmembrane region" description="Helical" evidence="2">
    <location>
        <begin position="210"/>
        <end position="233"/>
    </location>
</feature>
<protein>
    <submittedName>
        <fullName evidence="3">Uncharacterized protein</fullName>
    </submittedName>
</protein>
<feature type="compositionally biased region" description="Polar residues" evidence="1">
    <location>
        <begin position="379"/>
        <end position="388"/>
    </location>
</feature>
<reference evidence="3 4" key="1">
    <citation type="submission" date="2017-10" db="EMBL/GenBank/DDBJ databases">
        <title>Comparative genomics in systemic dimorphic fungi from Ajellomycetaceae.</title>
        <authorList>
            <person name="Munoz J.F."/>
            <person name="Mcewen J.G."/>
            <person name="Clay O.K."/>
            <person name="Cuomo C.A."/>
        </authorList>
    </citation>
    <scope>NUCLEOTIDE SEQUENCE [LARGE SCALE GENOMIC DNA]</scope>
    <source>
        <strain evidence="3 4">UAMH7299</strain>
    </source>
</reference>
<evidence type="ECO:0000313" key="4">
    <source>
        <dbReference type="Proteomes" id="UP000224634"/>
    </source>
</evidence>
<evidence type="ECO:0000313" key="3">
    <source>
        <dbReference type="EMBL" id="PGH14478.1"/>
    </source>
</evidence>
<evidence type="ECO:0000256" key="1">
    <source>
        <dbReference type="SAM" id="MobiDB-lite"/>
    </source>
</evidence>